<protein>
    <submittedName>
        <fullName evidence="2">Uncharacterized protein</fullName>
    </submittedName>
</protein>
<feature type="region of interest" description="Disordered" evidence="1">
    <location>
        <begin position="44"/>
        <end position="89"/>
    </location>
</feature>
<reference evidence="2" key="1">
    <citation type="submission" date="2020-07" db="EMBL/GenBank/DDBJ databases">
        <title>The High-quality genome of the commercially important snow crab, Chionoecetes opilio.</title>
        <authorList>
            <person name="Jeong J.-H."/>
            <person name="Ryu S."/>
        </authorList>
    </citation>
    <scope>NUCLEOTIDE SEQUENCE</scope>
    <source>
        <strain evidence="2">MADBK_172401_WGS</strain>
        <tissue evidence="2">Digestive gland</tissue>
    </source>
</reference>
<feature type="compositionally biased region" description="Low complexity" evidence="1">
    <location>
        <begin position="142"/>
        <end position="153"/>
    </location>
</feature>
<dbReference type="EMBL" id="JACEEZ010010584">
    <property type="protein sequence ID" value="KAG0721737.1"/>
    <property type="molecule type" value="Genomic_DNA"/>
</dbReference>
<sequence length="153" mass="16721">MWYMRDFRHGGLNLYPTLHHTPELGTSVPLSVLRNFKLVPRSSGDAQCHASVPSGRPLMGLQEGLPPRPGKDELPRQEGWPPALLGGSFSRKDIVTPEVLSEDFATETLCRGKFPDQVLRHTAQVGTSSYAVDTKLRPPTTPTAVTAQQPGLP</sequence>
<gene>
    <name evidence="2" type="ORF">GWK47_045827</name>
</gene>
<evidence type="ECO:0000313" key="3">
    <source>
        <dbReference type="Proteomes" id="UP000770661"/>
    </source>
</evidence>
<evidence type="ECO:0000256" key="1">
    <source>
        <dbReference type="SAM" id="MobiDB-lite"/>
    </source>
</evidence>
<accession>A0A8J4Y6S8</accession>
<evidence type="ECO:0000313" key="2">
    <source>
        <dbReference type="EMBL" id="KAG0721737.1"/>
    </source>
</evidence>
<keyword evidence="3" id="KW-1185">Reference proteome</keyword>
<comment type="caution">
    <text evidence="2">The sequence shown here is derived from an EMBL/GenBank/DDBJ whole genome shotgun (WGS) entry which is preliminary data.</text>
</comment>
<feature type="region of interest" description="Disordered" evidence="1">
    <location>
        <begin position="124"/>
        <end position="153"/>
    </location>
</feature>
<dbReference type="AlphaFoldDB" id="A0A8J4Y6S8"/>
<name>A0A8J4Y6S8_CHIOP</name>
<dbReference type="Proteomes" id="UP000770661">
    <property type="component" value="Unassembled WGS sequence"/>
</dbReference>
<proteinExistence type="predicted"/>
<organism evidence="2 3">
    <name type="scientific">Chionoecetes opilio</name>
    <name type="common">Atlantic snow crab</name>
    <name type="synonym">Cancer opilio</name>
    <dbReference type="NCBI Taxonomy" id="41210"/>
    <lineage>
        <taxon>Eukaryota</taxon>
        <taxon>Metazoa</taxon>
        <taxon>Ecdysozoa</taxon>
        <taxon>Arthropoda</taxon>
        <taxon>Crustacea</taxon>
        <taxon>Multicrustacea</taxon>
        <taxon>Malacostraca</taxon>
        <taxon>Eumalacostraca</taxon>
        <taxon>Eucarida</taxon>
        <taxon>Decapoda</taxon>
        <taxon>Pleocyemata</taxon>
        <taxon>Brachyura</taxon>
        <taxon>Eubrachyura</taxon>
        <taxon>Majoidea</taxon>
        <taxon>Majidae</taxon>
        <taxon>Chionoecetes</taxon>
    </lineage>
</organism>
<dbReference type="OrthoDB" id="10057873at2759"/>